<gene>
    <name evidence="3" type="ORF">SAMN05216555_103154</name>
</gene>
<dbReference type="EMBL" id="FNEI01000003">
    <property type="protein sequence ID" value="SDI58374.1"/>
    <property type="molecule type" value="Genomic_DNA"/>
</dbReference>
<evidence type="ECO:0000313" key="4">
    <source>
        <dbReference type="Proteomes" id="UP000182130"/>
    </source>
</evidence>
<feature type="transmembrane region" description="Helical" evidence="2">
    <location>
        <begin position="168"/>
        <end position="189"/>
    </location>
</feature>
<keyword evidence="2" id="KW-0812">Transmembrane</keyword>
<feature type="transmembrane region" description="Helical" evidence="2">
    <location>
        <begin position="112"/>
        <end position="131"/>
    </location>
</feature>
<organism evidence="3 4">
    <name type="scientific">Arthrobacter cupressi</name>
    <dbReference type="NCBI Taxonomy" id="1045773"/>
    <lineage>
        <taxon>Bacteria</taxon>
        <taxon>Bacillati</taxon>
        <taxon>Actinomycetota</taxon>
        <taxon>Actinomycetes</taxon>
        <taxon>Micrococcales</taxon>
        <taxon>Micrococcaceae</taxon>
        <taxon>Arthrobacter</taxon>
    </lineage>
</organism>
<name>A0A1G8LRR5_9MICC</name>
<keyword evidence="2" id="KW-1133">Transmembrane helix</keyword>
<keyword evidence="2" id="KW-0472">Membrane</keyword>
<evidence type="ECO:0000313" key="3">
    <source>
        <dbReference type="EMBL" id="SDI58374.1"/>
    </source>
</evidence>
<dbReference type="OrthoDB" id="4910584at2"/>
<evidence type="ECO:0000256" key="2">
    <source>
        <dbReference type="SAM" id="Phobius"/>
    </source>
</evidence>
<proteinExistence type="predicted"/>
<dbReference type="RefSeq" id="WP_074587429.1">
    <property type="nucleotide sequence ID" value="NZ_FNEI01000003.1"/>
</dbReference>
<accession>A0A1G8LRR5</accession>
<feature type="transmembrane region" description="Helical" evidence="2">
    <location>
        <begin position="60"/>
        <end position="80"/>
    </location>
</feature>
<dbReference type="STRING" id="1045773.SAMN05216555_103154"/>
<feature type="transmembrane region" description="Helical" evidence="2">
    <location>
        <begin position="27"/>
        <end position="45"/>
    </location>
</feature>
<feature type="transmembrane region" description="Helical" evidence="2">
    <location>
        <begin position="87"/>
        <end position="106"/>
    </location>
</feature>
<dbReference type="Proteomes" id="UP000182130">
    <property type="component" value="Unassembled WGS sequence"/>
</dbReference>
<feature type="transmembrane region" description="Helical" evidence="2">
    <location>
        <begin position="209"/>
        <end position="229"/>
    </location>
</feature>
<protein>
    <submittedName>
        <fullName evidence="3">Uncharacterized protein</fullName>
    </submittedName>
</protein>
<dbReference type="AlphaFoldDB" id="A0A1G8LRR5"/>
<feature type="region of interest" description="Disordered" evidence="1">
    <location>
        <begin position="265"/>
        <end position="289"/>
    </location>
</feature>
<reference evidence="4" key="1">
    <citation type="submission" date="2016-10" db="EMBL/GenBank/DDBJ databases">
        <authorList>
            <person name="Varghese N."/>
            <person name="Submissions S."/>
        </authorList>
    </citation>
    <scope>NUCLEOTIDE SEQUENCE [LARGE SCALE GENOMIC DNA]</scope>
    <source>
        <strain evidence="4">CGMCC 1.10783</strain>
    </source>
</reference>
<keyword evidence="4" id="KW-1185">Reference proteome</keyword>
<sequence>MHNVRELIRPSKEEWASLPRRRSGARVALMAWLLGLLTVGGAFVADRGWEEAPLSWEESLLTINVFGFAVTQTALLMVLAGWALGRYLPVSSAALLGACAVAHASAGAASATAWAAGAVLSATLAAAELVSSPRQLREIRKLSARLRDGRTTAVGENAFSAERRELAVGWWVAFGLACVSAALWAWFAADWTIARGQTPPSDGGPFAPYESVFALAATLLLAVFCGKAAHRWWVHRYARQFVWIVPGPSGPVWAQGLDPSYGGKLEPKESDAPGCTCDEETERRDPEYDESPVGYVLLDDYCAVHGIDTVNAMHHDAFLATARSAWLWDESSRVPQTKDDAIASSTGLLAFAGYAFGGIPVKRDAHGMDALDPHVSKAEELKQSDHDTPAWSEPKFLPPAEQGILDTIDLAPAGLSGTAVRYRHGRAWLRTDEQ</sequence>
<evidence type="ECO:0000256" key="1">
    <source>
        <dbReference type="SAM" id="MobiDB-lite"/>
    </source>
</evidence>